<dbReference type="Gene3D" id="3.40.50.150">
    <property type="entry name" value="Vaccinia Virus protein VP39"/>
    <property type="match status" value="1"/>
</dbReference>
<keyword evidence="2" id="KW-0808">Transferase</keyword>
<evidence type="ECO:0000313" key="3">
    <source>
        <dbReference type="EMBL" id="VFK33220.1"/>
    </source>
</evidence>
<dbReference type="InterPro" id="IPR041698">
    <property type="entry name" value="Methyltransf_25"/>
</dbReference>
<organism evidence="2">
    <name type="scientific">Candidatus Kentrum sp. LPFa</name>
    <dbReference type="NCBI Taxonomy" id="2126335"/>
    <lineage>
        <taxon>Bacteria</taxon>
        <taxon>Pseudomonadati</taxon>
        <taxon>Pseudomonadota</taxon>
        <taxon>Gammaproteobacteria</taxon>
        <taxon>Candidatus Kentrum</taxon>
    </lineage>
</organism>
<dbReference type="CDD" id="cd02440">
    <property type="entry name" value="AdoMet_MTases"/>
    <property type="match status" value="1"/>
</dbReference>
<feature type="domain" description="Methyltransferase" evidence="1">
    <location>
        <begin position="37"/>
        <end position="114"/>
    </location>
</feature>
<dbReference type="EMBL" id="CAADFP010000197">
    <property type="protein sequence ID" value="VFK33220.1"/>
    <property type="molecule type" value="Genomic_DNA"/>
</dbReference>
<dbReference type="AlphaFoldDB" id="A0A450VPT1"/>
<proteinExistence type="predicted"/>
<dbReference type="EMBL" id="CAADFM010000004">
    <property type="protein sequence ID" value="VFK06792.1"/>
    <property type="molecule type" value="Genomic_DNA"/>
</dbReference>
<evidence type="ECO:0000259" key="1">
    <source>
        <dbReference type="Pfam" id="PF13649"/>
    </source>
</evidence>
<dbReference type="Pfam" id="PF13649">
    <property type="entry name" value="Methyltransf_25"/>
    <property type="match status" value="1"/>
</dbReference>
<keyword evidence="2" id="KW-0489">Methyltransferase</keyword>
<reference evidence="2" key="1">
    <citation type="submission" date="2019-02" db="EMBL/GenBank/DDBJ databases">
        <authorList>
            <person name="Gruber-Vodicka R. H."/>
            <person name="Seah K. B. B."/>
        </authorList>
    </citation>
    <scope>NUCLEOTIDE SEQUENCE</scope>
    <source>
        <strain evidence="2">BECK_S312</strain>
        <strain evidence="3">BECK_S426</strain>
    </source>
</reference>
<dbReference type="SUPFAM" id="SSF53335">
    <property type="entry name" value="S-adenosyl-L-methionine-dependent methyltransferases"/>
    <property type="match status" value="1"/>
</dbReference>
<gene>
    <name evidence="2" type="ORF">BECKLPF1236A_GA0070988_1000441</name>
    <name evidence="3" type="ORF">BECKLPF1236C_GA0070990_101975</name>
</gene>
<evidence type="ECO:0000313" key="2">
    <source>
        <dbReference type="EMBL" id="VFK06792.1"/>
    </source>
</evidence>
<dbReference type="GO" id="GO:0032259">
    <property type="term" value="P:methylation"/>
    <property type="evidence" value="ECO:0007669"/>
    <property type="project" value="UniProtKB-KW"/>
</dbReference>
<protein>
    <submittedName>
        <fullName evidence="2">Methyltransferase domain-containing protein</fullName>
    </submittedName>
</protein>
<sequence>MADYTNMSDYYDMIMTSGYYDYDSIVDNIPIREGQSIFELGCGTGLILEKLANKIPCKIAGMDVTKPMLDIAIKRLKDFPDIRLYHQDILTLSLDEQYDMAFSYGGIWYFSAKNDELSMISHISDHPDNEKGIDRLSRHIRSGGKFLLGILRTPLRL</sequence>
<accession>A0A450VPT1</accession>
<name>A0A450VPT1_9GAMM</name>
<dbReference type="GO" id="GO:0008168">
    <property type="term" value="F:methyltransferase activity"/>
    <property type="evidence" value="ECO:0007669"/>
    <property type="project" value="UniProtKB-KW"/>
</dbReference>
<dbReference type="InterPro" id="IPR029063">
    <property type="entry name" value="SAM-dependent_MTases_sf"/>
</dbReference>